<dbReference type="CDD" id="cd00063">
    <property type="entry name" value="FN3"/>
    <property type="match status" value="1"/>
</dbReference>
<evidence type="ECO:0000313" key="3">
    <source>
        <dbReference type="Proteomes" id="UP000094527"/>
    </source>
</evidence>
<keyword evidence="1" id="KW-0880">Kelch repeat</keyword>
<dbReference type="OrthoDB" id="10001928at2759"/>
<name>A0A1D2NEN4_ORCCI</name>
<dbReference type="EMBL" id="LJIJ01000066">
    <property type="protein sequence ID" value="ODN03713.1"/>
    <property type="molecule type" value="Genomic_DNA"/>
</dbReference>
<dbReference type="STRING" id="48709.A0A1D2NEN4"/>
<dbReference type="InterPro" id="IPR003961">
    <property type="entry name" value="FN3_dom"/>
</dbReference>
<dbReference type="PANTHER" id="PTHR46003">
    <property type="entry name" value="HOST CELL FACTOR"/>
    <property type="match status" value="1"/>
</dbReference>
<dbReference type="GO" id="GO:0035097">
    <property type="term" value="C:histone methyltransferase complex"/>
    <property type="evidence" value="ECO:0007669"/>
    <property type="project" value="TreeGrafter"/>
</dbReference>
<dbReference type="InterPro" id="IPR036116">
    <property type="entry name" value="FN3_sf"/>
</dbReference>
<dbReference type="Gene3D" id="2.60.40.10">
    <property type="entry name" value="Immunoglobulins"/>
    <property type="match status" value="2"/>
</dbReference>
<sequence>MEFSSAEVDEAVSAFLDGQSSDNDLRAESLIQVINSPKPENRRPESLLRRRLMKANDLDSHVEPVGCDVSNATAAMKSLIATTWQRPLLFADEKTATSKRIRQPNVADIILDATRTTQGNPTTAVKNLSLPTKETVASAPKCLLAAPPDAPAWEIPFANKRINLLPSQTYMFRVAAVNSAGRGPWSEVTKYTTVVPAHPGGPVNIKIIKIEGGIRMTWEDAPRNQCGPITEYSVYLSVRPYPTEIDASKLKFMKLYCGAAKECMINKQTLTSAKIDTSKERPAVIFRVAARNSMSYGPATQTNPQ</sequence>
<keyword evidence="3" id="KW-1185">Reference proteome</keyword>
<dbReference type="PANTHER" id="PTHR46003:SF2">
    <property type="entry name" value="HOST CELL FACTOR 2"/>
    <property type="match status" value="1"/>
</dbReference>
<reference evidence="2 3" key="1">
    <citation type="journal article" date="2016" name="Genome Biol. Evol.">
        <title>Gene Family Evolution Reflects Adaptation to Soil Environmental Stressors in the Genome of the Collembolan Orchesella cincta.</title>
        <authorList>
            <person name="Faddeeva-Vakhrusheva A."/>
            <person name="Derks M.F."/>
            <person name="Anvar S.Y."/>
            <person name="Agamennone V."/>
            <person name="Suring W."/>
            <person name="Smit S."/>
            <person name="van Straalen N.M."/>
            <person name="Roelofs D."/>
        </authorList>
    </citation>
    <scope>NUCLEOTIDE SEQUENCE [LARGE SCALE GENOMIC DNA]</scope>
    <source>
        <tissue evidence="2">Mixed pool</tissue>
    </source>
</reference>
<evidence type="ECO:0000256" key="1">
    <source>
        <dbReference type="ARBA" id="ARBA00022441"/>
    </source>
</evidence>
<dbReference type="InterPro" id="IPR013783">
    <property type="entry name" value="Ig-like_fold"/>
</dbReference>
<protein>
    <submittedName>
        <fullName evidence="2">Host cell factor</fullName>
    </submittedName>
</protein>
<organism evidence="2 3">
    <name type="scientific">Orchesella cincta</name>
    <name type="common">Springtail</name>
    <name type="synonym">Podura cincta</name>
    <dbReference type="NCBI Taxonomy" id="48709"/>
    <lineage>
        <taxon>Eukaryota</taxon>
        <taxon>Metazoa</taxon>
        <taxon>Ecdysozoa</taxon>
        <taxon>Arthropoda</taxon>
        <taxon>Hexapoda</taxon>
        <taxon>Collembola</taxon>
        <taxon>Entomobryomorpha</taxon>
        <taxon>Entomobryoidea</taxon>
        <taxon>Orchesellidae</taxon>
        <taxon>Orchesellinae</taxon>
        <taxon>Orchesella</taxon>
    </lineage>
</organism>
<evidence type="ECO:0000313" key="2">
    <source>
        <dbReference type="EMBL" id="ODN03713.1"/>
    </source>
</evidence>
<dbReference type="GO" id="GO:0003713">
    <property type="term" value="F:transcription coactivator activity"/>
    <property type="evidence" value="ECO:0007669"/>
    <property type="project" value="TreeGrafter"/>
</dbReference>
<gene>
    <name evidence="2" type="ORF">Ocin01_02969</name>
</gene>
<dbReference type="InterPro" id="IPR043536">
    <property type="entry name" value="HCF1/2"/>
</dbReference>
<proteinExistence type="predicted"/>
<dbReference type="AlphaFoldDB" id="A0A1D2NEN4"/>
<dbReference type="Proteomes" id="UP000094527">
    <property type="component" value="Unassembled WGS sequence"/>
</dbReference>
<dbReference type="SUPFAM" id="SSF49265">
    <property type="entry name" value="Fibronectin type III"/>
    <property type="match status" value="1"/>
</dbReference>
<comment type="caution">
    <text evidence="2">The sequence shown here is derived from an EMBL/GenBank/DDBJ whole genome shotgun (WGS) entry which is preliminary data.</text>
</comment>
<dbReference type="GO" id="GO:0006338">
    <property type="term" value="P:chromatin remodeling"/>
    <property type="evidence" value="ECO:0007669"/>
    <property type="project" value="TreeGrafter"/>
</dbReference>
<accession>A0A1D2NEN4</accession>